<keyword evidence="2" id="KW-1185">Reference proteome</keyword>
<evidence type="ECO:0000313" key="2">
    <source>
        <dbReference type="Proteomes" id="UP001054945"/>
    </source>
</evidence>
<dbReference type="AlphaFoldDB" id="A0AAV4URD8"/>
<protein>
    <submittedName>
        <fullName evidence="1">Uncharacterized protein</fullName>
    </submittedName>
</protein>
<comment type="caution">
    <text evidence="1">The sequence shown here is derived from an EMBL/GenBank/DDBJ whole genome shotgun (WGS) entry which is preliminary data.</text>
</comment>
<name>A0AAV4URD8_CAEEX</name>
<accession>A0AAV4URD8</accession>
<gene>
    <name evidence="1" type="ORF">CEXT_106971</name>
</gene>
<reference evidence="1 2" key="1">
    <citation type="submission" date="2021-06" db="EMBL/GenBank/DDBJ databases">
        <title>Caerostris extrusa draft genome.</title>
        <authorList>
            <person name="Kono N."/>
            <person name="Arakawa K."/>
        </authorList>
    </citation>
    <scope>NUCLEOTIDE SEQUENCE [LARGE SCALE GENOMIC DNA]</scope>
</reference>
<dbReference type="EMBL" id="BPLR01013330">
    <property type="protein sequence ID" value="GIY60445.1"/>
    <property type="molecule type" value="Genomic_DNA"/>
</dbReference>
<proteinExistence type="predicted"/>
<organism evidence="1 2">
    <name type="scientific">Caerostris extrusa</name>
    <name type="common">Bark spider</name>
    <name type="synonym">Caerostris bankana</name>
    <dbReference type="NCBI Taxonomy" id="172846"/>
    <lineage>
        <taxon>Eukaryota</taxon>
        <taxon>Metazoa</taxon>
        <taxon>Ecdysozoa</taxon>
        <taxon>Arthropoda</taxon>
        <taxon>Chelicerata</taxon>
        <taxon>Arachnida</taxon>
        <taxon>Araneae</taxon>
        <taxon>Araneomorphae</taxon>
        <taxon>Entelegynae</taxon>
        <taxon>Araneoidea</taxon>
        <taxon>Araneidae</taxon>
        <taxon>Caerostris</taxon>
    </lineage>
</organism>
<sequence length="80" mass="8973">MNVQKSLMSGGWQQLICWLINEESVINGPDVTLAAICVKLTTPSAPCTLQMIAGLFTRRNQSTQSVYLIMLLRSQIRFSR</sequence>
<evidence type="ECO:0000313" key="1">
    <source>
        <dbReference type="EMBL" id="GIY60445.1"/>
    </source>
</evidence>
<dbReference type="Proteomes" id="UP001054945">
    <property type="component" value="Unassembled WGS sequence"/>
</dbReference>